<keyword evidence="1" id="KW-0812">Transmembrane</keyword>
<keyword evidence="3" id="KW-1185">Reference proteome</keyword>
<dbReference type="Proteomes" id="UP000198660">
    <property type="component" value="Unassembled WGS sequence"/>
</dbReference>
<evidence type="ECO:0000313" key="3">
    <source>
        <dbReference type="Proteomes" id="UP000198660"/>
    </source>
</evidence>
<gene>
    <name evidence="2" type="ORF">SAMN05444972_101355</name>
</gene>
<reference evidence="3" key="1">
    <citation type="submission" date="2016-10" db="EMBL/GenBank/DDBJ databases">
        <authorList>
            <person name="Varghese N."/>
            <person name="Submissions S."/>
        </authorList>
    </citation>
    <scope>NUCLEOTIDE SEQUENCE [LARGE SCALE GENOMIC DNA]</scope>
    <source>
        <strain evidence="3">DSM 45789</strain>
    </source>
</reference>
<proteinExistence type="predicted"/>
<dbReference type="RefSeq" id="WP_140413519.1">
    <property type="nucleotide sequence ID" value="NZ_FPAA01000001.1"/>
</dbReference>
<evidence type="ECO:0000313" key="2">
    <source>
        <dbReference type="EMBL" id="SFS35118.1"/>
    </source>
</evidence>
<evidence type="ECO:0000256" key="1">
    <source>
        <dbReference type="SAM" id="Phobius"/>
    </source>
</evidence>
<dbReference type="AlphaFoldDB" id="A0A1I6P4W9"/>
<protein>
    <submittedName>
        <fullName evidence="2">Uncharacterized protein</fullName>
    </submittedName>
</protein>
<dbReference type="EMBL" id="FPAA01000001">
    <property type="protein sequence ID" value="SFS35118.1"/>
    <property type="molecule type" value="Genomic_DNA"/>
</dbReference>
<keyword evidence="1" id="KW-0472">Membrane</keyword>
<keyword evidence="1" id="KW-1133">Transmembrane helix</keyword>
<name>A0A1I6P4W9_9BACL</name>
<accession>A0A1I6P4W9</accession>
<sequence length="74" mass="9250">MQRKRLWRFYISLHYLLAGLFWLMISVMVYTNQIWISRNDWLQSFYPFICFLLFATNLWKWVGSLRITKEREIP</sequence>
<feature type="transmembrane region" description="Helical" evidence="1">
    <location>
        <begin position="44"/>
        <end position="62"/>
    </location>
</feature>
<feature type="transmembrane region" description="Helical" evidence="1">
    <location>
        <begin position="12"/>
        <end position="32"/>
    </location>
</feature>
<organism evidence="2 3">
    <name type="scientific">Marininema halotolerans</name>
    <dbReference type="NCBI Taxonomy" id="1155944"/>
    <lineage>
        <taxon>Bacteria</taxon>
        <taxon>Bacillati</taxon>
        <taxon>Bacillota</taxon>
        <taxon>Bacilli</taxon>
        <taxon>Bacillales</taxon>
        <taxon>Thermoactinomycetaceae</taxon>
        <taxon>Marininema</taxon>
    </lineage>
</organism>